<evidence type="ECO:0000313" key="11">
    <source>
        <dbReference type="EMBL" id="KNC70842.1"/>
    </source>
</evidence>
<evidence type="ECO:0000313" key="12">
    <source>
        <dbReference type="Proteomes" id="UP000054560"/>
    </source>
</evidence>
<gene>
    <name evidence="11" type="ORF">SARC_16626</name>
</gene>
<dbReference type="EC" id="2.7.11.1" evidence="1"/>
<feature type="non-terminal residue" evidence="11">
    <location>
        <position position="1"/>
    </location>
</feature>
<dbReference type="InterPro" id="IPR051234">
    <property type="entry name" value="TAO_STE20_kinase"/>
</dbReference>
<dbReference type="Gene3D" id="1.10.510.10">
    <property type="entry name" value="Transferase(Phosphotransferase) domain 1"/>
    <property type="match status" value="1"/>
</dbReference>
<comment type="catalytic activity">
    <reaction evidence="9">
        <text>L-seryl-[protein] + ATP = O-phospho-L-seryl-[protein] + ADP + H(+)</text>
        <dbReference type="Rhea" id="RHEA:17989"/>
        <dbReference type="Rhea" id="RHEA-COMP:9863"/>
        <dbReference type="Rhea" id="RHEA-COMP:11604"/>
        <dbReference type="ChEBI" id="CHEBI:15378"/>
        <dbReference type="ChEBI" id="CHEBI:29999"/>
        <dbReference type="ChEBI" id="CHEBI:30616"/>
        <dbReference type="ChEBI" id="CHEBI:83421"/>
        <dbReference type="ChEBI" id="CHEBI:456216"/>
        <dbReference type="EC" id="2.7.11.1"/>
    </reaction>
</comment>
<dbReference type="PANTHER" id="PTHR47167:SF4">
    <property type="entry name" value="SERINE_THREONINE-PROTEIN KINASE TAO"/>
    <property type="match status" value="1"/>
</dbReference>
<evidence type="ECO:0000256" key="9">
    <source>
        <dbReference type="ARBA" id="ARBA00048679"/>
    </source>
</evidence>
<dbReference type="InterPro" id="IPR008271">
    <property type="entry name" value="Ser/Thr_kinase_AS"/>
</dbReference>
<keyword evidence="6" id="KW-0067">ATP-binding</keyword>
<dbReference type="InterPro" id="IPR000719">
    <property type="entry name" value="Prot_kinase_dom"/>
</dbReference>
<feature type="non-terminal residue" evidence="11">
    <location>
        <position position="70"/>
    </location>
</feature>
<organism evidence="11 12">
    <name type="scientific">Sphaeroforma arctica JP610</name>
    <dbReference type="NCBI Taxonomy" id="667725"/>
    <lineage>
        <taxon>Eukaryota</taxon>
        <taxon>Ichthyosporea</taxon>
        <taxon>Ichthyophonida</taxon>
        <taxon>Sphaeroforma</taxon>
    </lineage>
</organism>
<evidence type="ECO:0000256" key="5">
    <source>
        <dbReference type="ARBA" id="ARBA00022777"/>
    </source>
</evidence>
<dbReference type="GeneID" id="25917130"/>
<keyword evidence="4" id="KW-0547">Nucleotide-binding</keyword>
<evidence type="ECO:0000259" key="10">
    <source>
        <dbReference type="PROSITE" id="PS50011"/>
    </source>
</evidence>
<dbReference type="GO" id="GO:0005737">
    <property type="term" value="C:cytoplasm"/>
    <property type="evidence" value="ECO:0007669"/>
    <property type="project" value="TreeGrafter"/>
</dbReference>
<dbReference type="PROSITE" id="PS00108">
    <property type="entry name" value="PROTEIN_KINASE_ST"/>
    <property type="match status" value="1"/>
</dbReference>
<keyword evidence="12" id="KW-1185">Reference proteome</keyword>
<evidence type="ECO:0000256" key="1">
    <source>
        <dbReference type="ARBA" id="ARBA00012513"/>
    </source>
</evidence>
<evidence type="ECO:0000256" key="6">
    <source>
        <dbReference type="ARBA" id="ARBA00022840"/>
    </source>
</evidence>
<dbReference type="RefSeq" id="XP_014144744.1">
    <property type="nucleotide sequence ID" value="XM_014289269.1"/>
</dbReference>
<keyword evidence="5" id="KW-0418">Kinase</keyword>
<keyword evidence="2" id="KW-0723">Serine/threonine-protein kinase</keyword>
<proteinExistence type="predicted"/>
<dbReference type="Pfam" id="PF00069">
    <property type="entry name" value="Pkinase"/>
    <property type="match status" value="1"/>
</dbReference>
<dbReference type="AlphaFoldDB" id="A0A0L0F2C6"/>
<dbReference type="PANTHER" id="PTHR47167">
    <property type="entry name" value="SERINE/THREONINE-PROTEIN KINASE TAO1-LIKE PROTEIN"/>
    <property type="match status" value="1"/>
</dbReference>
<evidence type="ECO:0000256" key="3">
    <source>
        <dbReference type="ARBA" id="ARBA00022679"/>
    </source>
</evidence>
<dbReference type="eggNOG" id="KOG0577">
    <property type="taxonomic scope" value="Eukaryota"/>
</dbReference>
<dbReference type="PROSITE" id="PS50011">
    <property type="entry name" value="PROTEIN_KINASE_DOM"/>
    <property type="match status" value="1"/>
</dbReference>
<dbReference type="OrthoDB" id="2914378at2759"/>
<keyword evidence="3" id="KW-0808">Transferase</keyword>
<name>A0A0L0F2C6_9EUKA</name>
<sequence length="70" mass="7699">VVFQALLGLRYIHTKGCIHRDIKCSNILITNDGVVKLADFGSASTKAKDVNSFVGTPYWMAPELITAMEE</sequence>
<evidence type="ECO:0000256" key="8">
    <source>
        <dbReference type="ARBA" id="ARBA00047899"/>
    </source>
</evidence>
<evidence type="ECO:0000256" key="2">
    <source>
        <dbReference type="ARBA" id="ARBA00022527"/>
    </source>
</evidence>
<comment type="catalytic activity">
    <reaction evidence="8">
        <text>L-threonyl-[protein] + ATP = O-phospho-L-threonyl-[protein] + ADP + H(+)</text>
        <dbReference type="Rhea" id="RHEA:46608"/>
        <dbReference type="Rhea" id="RHEA-COMP:11060"/>
        <dbReference type="Rhea" id="RHEA-COMP:11605"/>
        <dbReference type="ChEBI" id="CHEBI:15378"/>
        <dbReference type="ChEBI" id="CHEBI:30013"/>
        <dbReference type="ChEBI" id="CHEBI:30616"/>
        <dbReference type="ChEBI" id="CHEBI:61977"/>
        <dbReference type="ChEBI" id="CHEBI:456216"/>
        <dbReference type="EC" id="2.7.11.1"/>
    </reaction>
</comment>
<dbReference type="GO" id="GO:0005524">
    <property type="term" value="F:ATP binding"/>
    <property type="evidence" value="ECO:0007669"/>
    <property type="project" value="UniProtKB-KW"/>
</dbReference>
<dbReference type="STRING" id="667725.A0A0L0F2C6"/>
<dbReference type="GO" id="GO:0004674">
    <property type="term" value="F:protein serine/threonine kinase activity"/>
    <property type="evidence" value="ECO:0007669"/>
    <property type="project" value="UniProtKB-KW"/>
</dbReference>
<dbReference type="Proteomes" id="UP000054560">
    <property type="component" value="Unassembled WGS sequence"/>
</dbReference>
<dbReference type="EMBL" id="KQ250134">
    <property type="protein sequence ID" value="KNC70842.1"/>
    <property type="molecule type" value="Genomic_DNA"/>
</dbReference>
<evidence type="ECO:0000256" key="4">
    <source>
        <dbReference type="ARBA" id="ARBA00022741"/>
    </source>
</evidence>
<accession>A0A0L0F2C6</accession>
<protein>
    <recommendedName>
        <fullName evidence="1">non-specific serine/threonine protein kinase</fullName>
        <ecNumber evidence="1">2.7.11.1</ecNumber>
    </recommendedName>
</protein>
<evidence type="ECO:0000256" key="7">
    <source>
        <dbReference type="ARBA" id="ARBA00023054"/>
    </source>
</evidence>
<reference evidence="11 12" key="1">
    <citation type="submission" date="2011-02" db="EMBL/GenBank/DDBJ databases">
        <title>The Genome Sequence of Sphaeroforma arctica JP610.</title>
        <authorList>
            <consortium name="The Broad Institute Genome Sequencing Platform"/>
            <person name="Russ C."/>
            <person name="Cuomo C."/>
            <person name="Young S.K."/>
            <person name="Zeng Q."/>
            <person name="Gargeya S."/>
            <person name="Alvarado L."/>
            <person name="Berlin A."/>
            <person name="Chapman S.B."/>
            <person name="Chen Z."/>
            <person name="Freedman E."/>
            <person name="Gellesch M."/>
            <person name="Goldberg J."/>
            <person name="Griggs A."/>
            <person name="Gujja S."/>
            <person name="Heilman E."/>
            <person name="Heiman D."/>
            <person name="Howarth C."/>
            <person name="Mehta T."/>
            <person name="Neiman D."/>
            <person name="Pearson M."/>
            <person name="Roberts A."/>
            <person name="Saif S."/>
            <person name="Shea T."/>
            <person name="Shenoy N."/>
            <person name="Sisk P."/>
            <person name="Stolte C."/>
            <person name="Sykes S."/>
            <person name="White J."/>
            <person name="Yandava C."/>
            <person name="Burger G."/>
            <person name="Gray M.W."/>
            <person name="Holland P.W.H."/>
            <person name="King N."/>
            <person name="Lang F.B.F."/>
            <person name="Roger A.J."/>
            <person name="Ruiz-Trillo I."/>
            <person name="Haas B."/>
            <person name="Nusbaum C."/>
            <person name="Birren B."/>
        </authorList>
    </citation>
    <scope>NUCLEOTIDE SEQUENCE [LARGE SCALE GENOMIC DNA]</scope>
    <source>
        <strain evidence="11 12">JP610</strain>
    </source>
</reference>
<keyword evidence="7" id="KW-0175">Coiled coil</keyword>
<dbReference type="SUPFAM" id="SSF56112">
    <property type="entry name" value="Protein kinase-like (PK-like)"/>
    <property type="match status" value="1"/>
</dbReference>
<dbReference type="InterPro" id="IPR011009">
    <property type="entry name" value="Kinase-like_dom_sf"/>
</dbReference>
<feature type="domain" description="Protein kinase" evidence="10">
    <location>
        <begin position="1"/>
        <end position="70"/>
    </location>
</feature>